<dbReference type="AlphaFoldDB" id="A0A699XH34"/>
<evidence type="ECO:0000313" key="2">
    <source>
        <dbReference type="EMBL" id="GFD59255.1"/>
    </source>
</evidence>
<name>A0A699XH34_TANCI</name>
<feature type="non-terminal residue" evidence="2">
    <location>
        <position position="82"/>
    </location>
</feature>
<organism evidence="2">
    <name type="scientific">Tanacetum cinerariifolium</name>
    <name type="common">Dalmatian daisy</name>
    <name type="synonym">Chrysanthemum cinerariifolium</name>
    <dbReference type="NCBI Taxonomy" id="118510"/>
    <lineage>
        <taxon>Eukaryota</taxon>
        <taxon>Viridiplantae</taxon>
        <taxon>Streptophyta</taxon>
        <taxon>Embryophyta</taxon>
        <taxon>Tracheophyta</taxon>
        <taxon>Spermatophyta</taxon>
        <taxon>Magnoliopsida</taxon>
        <taxon>eudicotyledons</taxon>
        <taxon>Gunneridae</taxon>
        <taxon>Pentapetalae</taxon>
        <taxon>asterids</taxon>
        <taxon>campanulids</taxon>
        <taxon>Asterales</taxon>
        <taxon>Asteraceae</taxon>
        <taxon>Asteroideae</taxon>
        <taxon>Anthemideae</taxon>
        <taxon>Anthemidinae</taxon>
        <taxon>Tanacetum</taxon>
    </lineage>
</organism>
<reference evidence="2" key="1">
    <citation type="journal article" date="2019" name="Sci. Rep.">
        <title>Draft genome of Tanacetum cinerariifolium, the natural source of mosquito coil.</title>
        <authorList>
            <person name="Yamashiro T."/>
            <person name="Shiraishi A."/>
            <person name="Satake H."/>
            <person name="Nakayama K."/>
        </authorList>
    </citation>
    <scope>NUCLEOTIDE SEQUENCE</scope>
</reference>
<accession>A0A699XH34</accession>
<protein>
    <submittedName>
        <fullName evidence="2">Uncharacterized protein</fullName>
    </submittedName>
</protein>
<feature type="region of interest" description="Disordered" evidence="1">
    <location>
        <begin position="1"/>
        <end position="28"/>
    </location>
</feature>
<dbReference type="EMBL" id="BKCJ011862756">
    <property type="protein sequence ID" value="GFD59255.1"/>
    <property type="molecule type" value="Genomic_DNA"/>
</dbReference>
<comment type="caution">
    <text evidence="2">The sequence shown here is derived from an EMBL/GenBank/DDBJ whole genome shotgun (WGS) entry which is preliminary data.</text>
</comment>
<gene>
    <name evidence="2" type="ORF">Tci_931224</name>
</gene>
<sequence>LETAVGRRAAGAGTACRPSASGAPEFPGRAPAVQLGRGLVRSHACTGEAAWRDVVHCDAGGLSSATAAPQRAERSAYRRADC</sequence>
<evidence type="ECO:0000256" key="1">
    <source>
        <dbReference type="SAM" id="MobiDB-lite"/>
    </source>
</evidence>
<feature type="compositionally biased region" description="Low complexity" evidence="1">
    <location>
        <begin position="1"/>
        <end position="15"/>
    </location>
</feature>
<feature type="region of interest" description="Disordered" evidence="1">
    <location>
        <begin position="62"/>
        <end position="82"/>
    </location>
</feature>
<feature type="compositionally biased region" description="Basic and acidic residues" evidence="1">
    <location>
        <begin position="71"/>
        <end position="82"/>
    </location>
</feature>
<feature type="non-terminal residue" evidence="2">
    <location>
        <position position="1"/>
    </location>
</feature>
<proteinExistence type="predicted"/>